<keyword evidence="3" id="KW-0677">Repeat</keyword>
<evidence type="ECO:0000259" key="6">
    <source>
        <dbReference type="Pfam" id="PF18052"/>
    </source>
</evidence>
<gene>
    <name evidence="7" type="ORF">SHCRBa_089_D15_F_10</name>
</gene>
<keyword evidence="2" id="KW-0433">Leucine-rich repeat</keyword>
<evidence type="ECO:0000256" key="5">
    <source>
        <dbReference type="ARBA" id="ARBA00022821"/>
    </source>
</evidence>
<sequence length="237" mass="26358">MAGGLLSPLLSSASKLLDLLRRRPSGSCPPPSGRSTVSGDVERLERLLRRIQATLDDAGEREVRDSSVKLWMEELMDLAHDAEDVLDDHRYELLRRQVQERQEAAAAASSATVKRKHDGEDGTISEMLRKITRRFEISADRAAVQLRPEEDCGTSEQIGEDAQRFQEISIDRAAPQLRPEDEHGGISEVTHIPAAVPPNYTTSVANNYQLIRSESRSSHADLKCSSRKVQQNCAISF</sequence>
<name>A0A059Q1P7_9POAL</name>
<keyword evidence="4" id="KW-0547">Nucleotide-binding</keyword>
<feature type="domain" description="Disease resistance N-terminal" evidence="6">
    <location>
        <begin position="14"/>
        <end position="102"/>
    </location>
</feature>
<dbReference type="InterPro" id="IPR041118">
    <property type="entry name" value="Rx_N"/>
</dbReference>
<keyword evidence="5" id="KW-0611">Plant defense</keyword>
<dbReference type="GO" id="GO:0000166">
    <property type="term" value="F:nucleotide binding"/>
    <property type="evidence" value="ECO:0007669"/>
    <property type="project" value="UniProtKB-KW"/>
</dbReference>
<proteinExistence type="inferred from homology"/>
<evidence type="ECO:0000256" key="3">
    <source>
        <dbReference type="ARBA" id="ARBA00022737"/>
    </source>
</evidence>
<evidence type="ECO:0000313" key="7">
    <source>
        <dbReference type="EMBL" id="AGT17029.1"/>
    </source>
</evidence>
<evidence type="ECO:0000256" key="1">
    <source>
        <dbReference type="ARBA" id="ARBA00008894"/>
    </source>
</evidence>
<dbReference type="Gene3D" id="1.20.5.4130">
    <property type="match status" value="1"/>
</dbReference>
<evidence type="ECO:0000256" key="4">
    <source>
        <dbReference type="ARBA" id="ARBA00022741"/>
    </source>
</evidence>
<dbReference type="AlphaFoldDB" id="A0A059Q1P7"/>
<evidence type="ECO:0000256" key="2">
    <source>
        <dbReference type="ARBA" id="ARBA00022614"/>
    </source>
</evidence>
<dbReference type="GO" id="GO:0006952">
    <property type="term" value="P:defense response"/>
    <property type="evidence" value="ECO:0007669"/>
    <property type="project" value="UniProtKB-KW"/>
</dbReference>
<accession>A0A059Q1P7</accession>
<dbReference type="EMBL" id="KF184972">
    <property type="protein sequence ID" value="AGT17029.1"/>
    <property type="molecule type" value="Genomic_DNA"/>
</dbReference>
<dbReference type="Pfam" id="PF18052">
    <property type="entry name" value="Rx_N"/>
    <property type="match status" value="1"/>
</dbReference>
<organism evidence="7">
    <name type="scientific">Saccharum hybrid cultivar R570</name>
    <dbReference type="NCBI Taxonomy" id="131158"/>
    <lineage>
        <taxon>Eukaryota</taxon>
        <taxon>Viridiplantae</taxon>
        <taxon>Streptophyta</taxon>
        <taxon>Embryophyta</taxon>
        <taxon>Tracheophyta</taxon>
        <taxon>Spermatophyta</taxon>
        <taxon>Magnoliopsida</taxon>
        <taxon>Liliopsida</taxon>
        <taxon>Poales</taxon>
        <taxon>Poaceae</taxon>
        <taxon>PACMAD clade</taxon>
        <taxon>Panicoideae</taxon>
        <taxon>Andropogonodae</taxon>
        <taxon>Andropogoneae</taxon>
        <taxon>Saccharinae</taxon>
        <taxon>Saccharum</taxon>
        <taxon>Saccharum officinarum species complex</taxon>
    </lineage>
</organism>
<protein>
    <recommendedName>
        <fullName evidence="6">Disease resistance N-terminal domain-containing protein</fullName>
    </recommendedName>
</protein>
<comment type="similarity">
    <text evidence="1">Belongs to the disease resistance NB-LRR family.</text>
</comment>
<reference evidence="7" key="1">
    <citation type="submission" date="2013-05" db="EMBL/GenBank/DDBJ databases">
        <title>Building the sugarcane genome for biotechnology and identifying evolutionary trends.</title>
        <authorList>
            <person name="De Setta N."/>
            <person name="Monteiro-Vitorello C.B."/>
            <person name="Metcalfe C.J."/>
            <person name="Cruz G.M.Q."/>
            <person name="Del Bem L.E."/>
            <person name="Vicentini R."/>
            <person name="Nogueira F.T.S."/>
            <person name="Campos R.A."/>
            <person name="Nunes S.L."/>
            <person name="Turrini P.C.G."/>
            <person name="Vieira A.P."/>
            <person name="Cruz E.A.O."/>
            <person name="Correa T.C.S."/>
            <person name="Hotta C.T."/>
            <person name="de Mello-Varani A."/>
            <person name="Vautrin S."/>
            <person name="Trindade A.S."/>
            <person name="Vilela M.M."/>
            <person name="Horta C.L."/>
            <person name="Sato P.M."/>
            <person name="de Andrade R.F."/>
            <person name="Nishiyama M.Y."/>
            <person name="Cardoso-Silva C.B."/>
            <person name="Scortecci K.C."/>
            <person name="Garcia A.A.F."/>
            <person name="Carneiro M.S."/>
            <person name="Kim C."/>
            <person name="Paterson A.H."/>
            <person name="Berges H."/>
            <person name="D'Hont A."/>
            <person name="de-Souza A.P."/>
            <person name="Souza G.M."/>
            <person name="Vincentz M."/>
            <person name="Kitajima J.P."/>
            <person name="Van Sluys M.-A."/>
        </authorList>
    </citation>
    <scope>NUCLEOTIDE SEQUENCE</scope>
</reference>